<dbReference type="AlphaFoldDB" id="A0A1D6NFV1"/>
<sequence length="95" mass="10268">MHLVIMRSDKAIMFDTVTTGPSLLRLPKGNCRLDLRSKQVGAKDCAAHAVEFDYATGGVRALKVLTDVWCSSGALDAEGNLVQTGGYFEGEKVHK</sequence>
<proteinExistence type="predicted"/>
<name>A0A1D6NFV1_MAIZE</name>
<accession>A0A1D6NFV1</accession>
<dbReference type="InterPro" id="IPR009880">
    <property type="entry name" value="Glyoxal_oxidase_N"/>
</dbReference>
<dbReference type="PANTHER" id="PTHR32208:SF93">
    <property type="entry name" value="ALDEHYDE OXIDASE GLOX1"/>
    <property type="match status" value="1"/>
</dbReference>
<protein>
    <submittedName>
        <fullName evidence="2">Aldehyde oxidase GLOX1</fullName>
    </submittedName>
</protein>
<dbReference type="Pfam" id="PF07250">
    <property type="entry name" value="Glyoxal_oxid_N"/>
    <property type="match status" value="1"/>
</dbReference>
<dbReference type="PANTHER" id="PTHR32208">
    <property type="entry name" value="SECRETED PROTEIN-RELATED"/>
    <property type="match status" value="1"/>
</dbReference>
<organism evidence="2">
    <name type="scientific">Zea mays</name>
    <name type="common">Maize</name>
    <dbReference type="NCBI Taxonomy" id="4577"/>
    <lineage>
        <taxon>Eukaryota</taxon>
        <taxon>Viridiplantae</taxon>
        <taxon>Streptophyta</taxon>
        <taxon>Embryophyta</taxon>
        <taxon>Tracheophyta</taxon>
        <taxon>Spermatophyta</taxon>
        <taxon>Magnoliopsida</taxon>
        <taxon>Liliopsida</taxon>
        <taxon>Poales</taxon>
        <taxon>Poaceae</taxon>
        <taxon>PACMAD clade</taxon>
        <taxon>Panicoideae</taxon>
        <taxon>Andropogonodae</taxon>
        <taxon>Andropogoneae</taxon>
        <taxon>Tripsacinae</taxon>
        <taxon>Zea</taxon>
    </lineage>
</organism>
<dbReference type="Gene3D" id="2.130.10.80">
    <property type="entry name" value="Galactose oxidase/kelch, beta-propeller"/>
    <property type="match status" value="1"/>
</dbReference>
<gene>
    <name evidence="2" type="ORF">ZEAMMB73_Zm00001d043873</name>
</gene>
<evidence type="ECO:0000259" key="1">
    <source>
        <dbReference type="Pfam" id="PF07250"/>
    </source>
</evidence>
<dbReference type="EMBL" id="CM007649">
    <property type="protein sequence ID" value="ONM39337.1"/>
    <property type="molecule type" value="Genomic_DNA"/>
</dbReference>
<evidence type="ECO:0000313" key="2">
    <source>
        <dbReference type="EMBL" id="ONM39337.1"/>
    </source>
</evidence>
<reference evidence="2" key="1">
    <citation type="submission" date="2015-12" db="EMBL/GenBank/DDBJ databases">
        <title>Update maize B73 reference genome by single molecule sequencing technologies.</title>
        <authorList>
            <consortium name="Maize Genome Sequencing Project"/>
            <person name="Ware D."/>
        </authorList>
    </citation>
    <scope>NUCLEOTIDE SEQUENCE [LARGE SCALE GENOMIC DNA]</scope>
    <source>
        <tissue evidence="2">Seedling</tissue>
    </source>
</reference>
<feature type="domain" description="Glyoxal oxidase N-terminal" evidence="1">
    <location>
        <begin position="1"/>
        <end position="93"/>
    </location>
</feature>
<dbReference type="InterPro" id="IPR037293">
    <property type="entry name" value="Gal_Oxidase_central_sf"/>
</dbReference>